<dbReference type="InterPro" id="IPR036637">
    <property type="entry name" value="Phosphohistidine_dom_sf"/>
</dbReference>
<dbReference type="PANTHER" id="PTHR43615">
    <property type="entry name" value="PHOSPHOENOLPYRUVATE SYNTHASE-RELATED"/>
    <property type="match status" value="1"/>
</dbReference>
<comment type="caution">
    <text evidence="3">The sequence shown here is derived from an EMBL/GenBank/DDBJ whole genome shotgun (WGS) entry which is preliminary data.</text>
</comment>
<name>A0ABT4A0Q9_9BACT</name>
<evidence type="ECO:0000313" key="4">
    <source>
        <dbReference type="Proteomes" id="UP001207654"/>
    </source>
</evidence>
<gene>
    <name evidence="3" type="ORF">OV287_08665</name>
</gene>
<dbReference type="Pfam" id="PF00391">
    <property type="entry name" value="PEP-utilizers"/>
    <property type="match status" value="1"/>
</dbReference>
<dbReference type="InterPro" id="IPR051549">
    <property type="entry name" value="PEP_Utilizing_Enz"/>
</dbReference>
<dbReference type="InterPro" id="IPR008279">
    <property type="entry name" value="PEP-util_enz_mobile_dom"/>
</dbReference>
<reference evidence="3 4" key="1">
    <citation type="submission" date="2022-11" db="EMBL/GenBank/DDBJ databases">
        <title>Minimal conservation of predation-associated metabolite biosynthetic gene clusters underscores biosynthetic potential of Myxococcota including descriptions for ten novel species: Archangium lansinium sp. nov., Myxococcus landrumus sp. nov., Nannocystis bai.</title>
        <authorList>
            <person name="Ahearne A."/>
            <person name="Stevens C."/>
            <person name="Phillips K."/>
        </authorList>
    </citation>
    <scope>NUCLEOTIDE SEQUENCE [LARGE SCALE GENOMIC DNA]</scope>
    <source>
        <strain evidence="3 4">MIWBW</strain>
    </source>
</reference>
<protein>
    <submittedName>
        <fullName evidence="3">PEP-utilizing enzyme</fullName>
    </submittedName>
</protein>
<dbReference type="EMBL" id="JAPNKA010000001">
    <property type="protein sequence ID" value="MCY1074557.1"/>
    <property type="molecule type" value="Genomic_DNA"/>
</dbReference>
<dbReference type="SUPFAM" id="SSF52009">
    <property type="entry name" value="Phosphohistidine domain"/>
    <property type="match status" value="1"/>
</dbReference>
<accession>A0ABT4A0Q9</accession>
<sequence length="567" mass="61977">MQSLTSSDVKFEAPGPGSWELETAHTHRPGSRYSSELFIAGLSAGFTEGAARYGLMIDAMRAVSIHGFMYSQLVPFGAPAGASGSPPPLFLMKLMTRLHPGIRRRLNVSKQALEGKRWREDLRYWDTVEKPAAIRAHLALQAVEPSTLPTAELETHLVACRDHLVAMARLHHLYNVAHILPVGDFLVHAQRWTGKSAGELARLFKGDSPLSAQLATQETPALIQALRADAAARELLFSNTPAKQVLEQLVAMPGAVGEQLRTYLEWVGYRSLGYDISDQYALEVPEALVHGIQGAVTGRTQTEGASNPRLMEQVREAVPEAHRQEFDELFAEARLVYRLRDERNTYSDGWALGLARRAVLAVGARLKELGRLTDAELAIDASHEELLGLLRAANHPTSEELQRRAQWRKTKTHADAPPWLGAPPSPPPPMDFLPPAALRVNNAIMFYMQGVFESPPAQTTETSVRGLPVSPGIYEGIARIVKEQTDLGRIEKGDVLVAATTSPYFNVVLPLLGAIVTDRGGQLCHAAIVTREYGIPGIVGTREATKVVRDGARVRVNGTTGELQVLS</sequence>
<keyword evidence="4" id="KW-1185">Reference proteome</keyword>
<proteinExistence type="predicted"/>
<dbReference type="Proteomes" id="UP001207654">
    <property type="component" value="Unassembled WGS sequence"/>
</dbReference>
<dbReference type="RefSeq" id="WP_267533519.1">
    <property type="nucleotide sequence ID" value="NZ_JAPNKA010000001.1"/>
</dbReference>
<evidence type="ECO:0000313" key="3">
    <source>
        <dbReference type="EMBL" id="MCY1074557.1"/>
    </source>
</evidence>
<dbReference type="PANTHER" id="PTHR43615:SF1">
    <property type="entry name" value="PPDK_N DOMAIN-CONTAINING PROTEIN"/>
    <property type="match status" value="1"/>
</dbReference>
<evidence type="ECO:0000259" key="2">
    <source>
        <dbReference type="Pfam" id="PF00391"/>
    </source>
</evidence>
<organism evidence="3 4">
    <name type="scientific">Archangium lansingense</name>
    <dbReference type="NCBI Taxonomy" id="2995310"/>
    <lineage>
        <taxon>Bacteria</taxon>
        <taxon>Pseudomonadati</taxon>
        <taxon>Myxococcota</taxon>
        <taxon>Myxococcia</taxon>
        <taxon>Myxococcales</taxon>
        <taxon>Cystobacterineae</taxon>
        <taxon>Archangiaceae</taxon>
        <taxon>Archangium</taxon>
    </lineage>
</organism>
<feature type="region of interest" description="Disordered" evidence="1">
    <location>
        <begin position="1"/>
        <end position="26"/>
    </location>
</feature>
<evidence type="ECO:0000256" key="1">
    <source>
        <dbReference type="SAM" id="MobiDB-lite"/>
    </source>
</evidence>
<feature type="domain" description="PEP-utilising enzyme mobile" evidence="2">
    <location>
        <begin position="490"/>
        <end position="561"/>
    </location>
</feature>
<dbReference type="Gene3D" id="3.50.30.10">
    <property type="entry name" value="Phosphohistidine domain"/>
    <property type="match status" value="1"/>
</dbReference>